<evidence type="ECO:0000313" key="13">
    <source>
        <dbReference type="Proteomes" id="UP000612746"/>
    </source>
</evidence>
<keyword evidence="5" id="KW-0418">Kinase</keyword>
<dbReference type="GO" id="GO:0004713">
    <property type="term" value="F:protein tyrosine kinase activity"/>
    <property type="evidence" value="ECO:0007669"/>
    <property type="project" value="InterPro"/>
</dbReference>
<dbReference type="InterPro" id="IPR011009">
    <property type="entry name" value="Kinase-like_dom_sf"/>
</dbReference>
<evidence type="ECO:0000256" key="1">
    <source>
        <dbReference type="ARBA" id="ARBA00008874"/>
    </source>
</evidence>
<evidence type="ECO:0000256" key="9">
    <source>
        <dbReference type="SAM" id="MobiDB-lite"/>
    </source>
</evidence>
<dbReference type="PANTHER" id="PTHR48012:SF10">
    <property type="entry name" value="FI20177P1"/>
    <property type="match status" value="1"/>
</dbReference>
<evidence type="ECO:0000256" key="7">
    <source>
        <dbReference type="ARBA" id="ARBA00047899"/>
    </source>
</evidence>
<gene>
    <name evidence="12" type="ORF">INT44_008561</name>
</gene>
<dbReference type="SMART" id="SM00219">
    <property type="entry name" value="TyrKc"/>
    <property type="match status" value="1"/>
</dbReference>
<evidence type="ECO:0000256" key="2">
    <source>
        <dbReference type="ARBA" id="ARBA00022527"/>
    </source>
</evidence>
<reference evidence="12" key="1">
    <citation type="submission" date="2020-12" db="EMBL/GenBank/DDBJ databases">
        <title>Metabolic potential, ecology and presence of endohyphal bacteria is reflected in genomic diversity of Mucoromycotina.</title>
        <authorList>
            <person name="Muszewska A."/>
            <person name="Okrasinska A."/>
            <person name="Steczkiewicz K."/>
            <person name="Drgas O."/>
            <person name="Orlowska M."/>
            <person name="Perlinska-Lenart U."/>
            <person name="Aleksandrzak-Piekarczyk T."/>
            <person name="Szatraj K."/>
            <person name="Zielenkiewicz U."/>
            <person name="Pilsyk S."/>
            <person name="Malc E."/>
            <person name="Mieczkowski P."/>
            <person name="Kruszewska J.S."/>
            <person name="Biernat P."/>
            <person name="Pawlowska J."/>
        </authorList>
    </citation>
    <scope>NUCLEOTIDE SEQUENCE</scope>
    <source>
        <strain evidence="12">WA0000051536</strain>
    </source>
</reference>
<sequence length="539" mass="60210">MLMSSRTPRSRDEVAPQKTKRILEIGKPIEFEHGIHGLPDVWQGVIPSSDDVLDTSCISPHLVPAPCLIARTTKADNISKPYNVQHNIHVQIDKASYVLQGLPPAWAHQLQSSNQVPAHADFQTEHTGTRTRSSMSPHRSASSSSNKSLSSFPKSKSWTDIRRKSSKASVERKADECQDPLLLYKNMVEVAEGESGSLFSASLISDPRTTVAIKRISLSDTSNIERKKMEMQAMRQCRHPNIINYISHHWTSHELWIVMEYLDNCLTDIVAIEDSDMAMPPLNEHQIAYIIRSVLLALNHLHSLGRIHRDVRADNILLSSEGMVKLADFGHSAQLTTTAPSRNSIVGTTFWMAPEVIRGDNYDTAADIWSLGALLFELLTGSPPLSEYPPLRAIYIIASKGLPAPPQMWSDELMDFYEQCTIMEASHRPTASDLLEHPFIVRRAGTSECLQELFVQPQMEEVVPMEMSSNQMPTNDGILADVRSDMASSSLNSKDTETSTVATRTSSVWSWMDEPNALNMDFQIAIDFDHLQLSPTLET</sequence>
<dbReference type="Gene3D" id="1.10.510.10">
    <property type="entry name" value="Transferase(Phosphotransferase) domain 1"/>
    <property type="match status" value="1"/>
</dbReference>
<dbReference type="Proteomes" id="UP000612746">
    <property type="component" value="Unassembled WGS sequence"/>
</dbReference>
<feature type="domain" description="Protein kinase" evidence="10">
    <location>
        <begin position="184"/>
        <end position="440"/>
    </location>
</feature>
<dbReference type="PANTHER" id="PTHR48012">
    <property type="entry name" value="STERILE20-LIKE KINASE, ISOFORM B-RELATED"/>
    <property type="match status" value="1"/>
</dbReference>
<feature type="region of interest" description="Disordered" evidence="9">
    <location>
        <begin position="124"/>
        <end position="172"/>
    </location>
</feature>
<protein>
    <recommendedName>
        <fullName evidence="14">Protein kinase domain-containing protein</fullName>
    </recommendedName>
</protein>
<dbReference type="SMART" id="SM00285">
    <property type="entry name" value="PBD"/>
    <property type="match status" value="1"/>
</dbReference>
<evidence type="ECO:0000256" key="8">
    <source>
        <dbReference type="ARBA" id="ARBA00048679"/>
    </source>
</evidence>
<comment type="caution">
    <text evidence="12">The sequence shown here is derived from an EMBL/GenBank/DDBJ whole genome shotgun (WGS) entry which is preliminary data.</text>
</comment>
<name>A0A8H7UDL0_9FUNG</name>
<dbReference type="AlphaFoldDB" id="A0A8H7UDL0"/>
<evidence type="ECO:0000256" key="4">
    <source>
        <dbReference type="ARBA" id="ARBA00022741"/>
    </source>
</evidence>
<dbReference type="PROSITE" id="PS50108">
    <property type="entry name" value="CRIB"/>
    <property type="match status" value="1"/>
</dbReference>
<dbReference type="Gene3D" id="3.90.810.10">
    <property type="entry name" value="CRIB domain"/>
    <property type="match status" value="1"/>
</dbReference>
<evidence type="ECO:0000256" key="5">
    <source>
        <dbReference type="ARBA" id="ARBA00022777"/>
    </source>
</evidence>
<feature type="compositionally biased region" description="Low complexity" evidence="9">
    <location>
        <begin position="133"/>
        <end position="156"/>
    </location>
</feature>
<dbReference type="InterPro" id="IPR050629">
    <property type="entry name" value="STE20/SPS1-PAK"/>
</dbReference>
<keyword evidence="3" id="KW-0808">Transferase</keyword>
<keyword evidence="2" id="KW-0723">Serine/threonine-protein kinase</keyword>
<evidence type="ECO:0000256" key="3">
    <source>
        <dbReference type="ARBA" id="ARBA00022679"/>
    </source>
</evidence>
<dbReference type="GO" id="GO:0005524">
    <property type="term" value="F:ATP binding"/>
    <property type="evidence" value="ECO:0007669"/>
    <property type="project" value="UniProtKB-KW"/>
</dbReference>
<organism evidence="12 13">
    <name type="scientific">Umbelopsis vinacea</name>
    <dbReference type="NCBI Taxonomy" id="44442"/>
    <lineage>
        <taxon>Eukaryota</taxon>
        <taxon>Fungi</taxon>
        <taxon>Fungi incertae sedis</taxon>
        <taxon>Mucoromycota</taxon>
        <taxon>Mucoromycotina</taxon>
        <taxon>Umbelopsidomycetes</taxon>
        <taxon>Umbelopsidales</taxon>
        <taxon>Umbelopsidaceae</taxon>
        <taxon>Umbelopsis</taxon>
    </lineage>
</organism>
<evidence type="ECO:0000259" key="11">
    <source>
        <dbReference type="PROSITE" id="PS50108"/>
    </source>
</evidence>
<dbReference type="GO" id="GO:0004674">
    <property type="term" value="F:protein serine/threonine kinase activity"/>
    <property type="evidence" value="ECO:0007669"/>
    <property type="project" value="UniProtKB-KW"/>
</dbReference>
<accession>A0A8H7UDL0</accession>
<dbReference type="Pfam" id="PF00069">
    <property type="entry name" value="Pkinase"/>
    <property type="match status" value="1"/>
</dbReference>
<keyword evidence="6" id="KW-0067">ATP-binding</keyword>
<comment type="similarity">
    <text evidence="1">Belongs to the protein kinase superfamily. STE Ser/Thr protein kinase family. STE20 subfamily.</text>
</comment>
<dbReference type="PROSITE" id="PS50011">
    <property type="entry name" value="PROTEIN_KINASE_DOM"/>
    <property type="match status" value="1"/>
</dbReference>
<keyword evidence="13" id="KW-1185">Reference proteome</keyword>
<dbReference type="SUPFAM" id="SSF56112">
    <property type="entry name" value="Protein kinase-like (PK-like)"/>
    <property type="match status" value="1"/>
</dbReference>
<keyword evidence="4" id="KW-0547">Nucleotide-binding</keyword>
<proteinExistence type="inferred from homology"/>
<evidence type="ECO:0008006" key="14">
    <source>
        <dbReference type="Google" id="ProtNLM"/>
    </source>
</evidence>
<feature type="compositionally biased region" description="Basic and acidic residues" evidence="9">
    <location>
        <begin position="157"/>
        <end position="172"/>
    </location>
</feature>
<evidence type="ECO:0000256" key="6">
    <source>
        <dbReference type="ARBA" id="ARBA00022840"/>
    </source>
</evidence>
<dbReference type="OrthoDB" id="248923at2759"/>
<dbReference type="GO" id="GO:0005737">
    <property type="term" value="C:cytoplasm"/>
    <property type="evidence" value="ECO:0007669"/>
    <property type="project" value="TreeGrafter"/>
</dbReference>
<comment type="catalytic activity">
    <reaction evidence="7">
        <text>L-threonyl-[protein] + ATP = O-phospho-L-threonyl-[protein] + ADP + H(+)</text>
        <dbReference type="Rhea" id="RHEA:46608"/>
        <dbReference type="Rhea" id="RHEA-COMP:11060"/>
        <dbReference type="Rhea" id="RHEA-COMP:11605"/>
        <dbReference type="ChEBI" id="CHEBI:15378"/>
        <dbReference type="ChEBI" id="CHEBI:30013"/>
        <dbReference type="ChEBI" id="CHEBI:30616"/>
        <dbReference type="ChEBI" id="CHEBI:61977"/>
        <dbReference type="ChEBI" id="CHEBI:456216"/>
        <dbReference type="EC" id="2.7.11.1"/>
    </reaction>
</comment>
<dbReference type="InterPro" id="IPR036936">
    <property type="entry name" value="CRIB_dom_sf"/>
</dbReference>
<evidence type="ECO:0000259" key="10">
    <source>
        <dbReference type="PROSITE" id="PS50011"/>
    </source>
</evidence>
<dbReference type="EMBL" id="JAEPRA010000008">
    <property type="protein sequence ID" value="KAG2181746.1"/>
    <property type="molecule type" value="Genomic_DNA"/>
</dbReference>
<feature type="domain" description="CRIB" evidence="11">
    <location>
        <begin position="78"/>
        <end position="91"/>
    </location>
</feature>
<comment type="catalytic activity">
    <reaction evidence="8">
        <text>L-seryl-[protein] + ATP = O-phospho-L-seryl-[protein] + ADP + H(+)</text>
        <dbReference type="Rhea" id="RHEA:17989"/>
        <dbReference type="Rhea" id="RHEA-COMP:9863"/>
        <dbReference type="Rhea" id="RHEA-COMP:11604"/>
        <dbReference type="ChEBI" id="CHEBI:15378"/>
        <dbReference type="ChEBI" id="CHEBI:29999"/>
        <dbReference type="ChEBI" id="CHEBI:30616"/>
        <dbReference type="ChEBI" id="CHEBI:83421"/>
        <dbReference type="ChEBI" id="CHEBI:456216"/>
        <dbReference type="EC" id="2.7.11.1"/>
    </reaction>
</comment>
<dbReference type="InterPro" id="IPR020635">
    <property type="entry name" value="Tyr_kinase_cat_dom"/>
</dbReference>
<dbReference type="InterPro" id="IPR000719">
    <property type="entry name" value="Prot_kinase_dom"/>
</dbReference>
<dbReference type="InterPro" id="IPR000095">
    <property type="entry name" value="CRIB_dom"/>
</dbReference>
<dbReference type="Pfam" id="PF00786">
    <property type="entry name" value="PBD"/>
    <property type="match status" value="1"/>
</dbReference>
<evidence type="ECO:0000313" key="12">
    <source>
        <dbReference type="EMBL" id="KAG2181746.1"/>
    </source>
</evidence>